<accession>A0A4S4DUK2</accession>
<gene>
    <name evidence="2" type="ORF">TEA_022876</name>
</gene>
<reference evidence="2 3" key="1">
    <citation type="journal article" date="2018" name="Proc. Natl. Acad. Sci. U.S.A.">
        <title>Draft genome sequence of Camellia sinensis var. sinensis provides insights into the evolution of the tea genome and tea quality.</title>
        <authorList>
            <person name="Wei C."/>
            <person name="Yang H."/>
            <person name="Wang S."/>
            <person name="Zhao J."/>
            <person name="Liu C."/>
            <person name="Gao L."/>
            <person name="Xia E."/>
            <person name="Lu Y."/>
            <person name="Tai Y."/>
            <person name="She G."/>
            <person name="Sun J."/>
            <person name="Cao H."/>
            <person name="Tong W."/>
            <person name="Gao Q."/>
            <person name="Li Y."/>
            <person name="Deng W."/>
            <person name="Jiang X."/>
            <person name="Wang W."/>
            <person name="Chen Q."/>
            <person name="Zhang S."/>
            <person name="Li H."/>
            <person name="Wu J."/>
            <person name="Wang P."/>
            <person name="Li P."/>
            <person name="Shi C."/>
            <person name="Zheng F."/>
            <person name="Jian J."/>
            <person name="Huang B."/>
            <person name="Shan D."/>
            <person name="Shi M."/>
            <person name="Fang C."/>
            <person name="Yue Y."/>
            <person name="Li F."/>
            <person name="Li D."/>
            <person name="Wei S."/>
            <person name="Han B."/>
            <person name="Jiang C."/>
            <person name="Yin Y."/>
            <person name="Xia T."/>
            <person name="Zhang Z."/>
            <person name="Bennetzen J.L."/>
            <person name="Zhao S."/>
            <person name="Wan X."/>
        </authorList>
    </citation>
    <scope>NUCLEOTIDE SEQUENCE [LARGE SCALE GENOMIC DNA]</scope>
    <source>
        <strain evidence="3">cv. Shuchazao</strain>
        <tissue evidence="2">Leaf</tissue>
    </source>
</reference>
<dbReference type="AlphaFoldDB" id="A0A4S4DUK2"/>
<protein>
    <submittedName>
        <fullName evidence="2">Uncharacterized protein</fullName>
    </submittedName>
</protein>
<comment type="caution">
    <text evidence="2">The sequence shown here is derived from an EMBL/GenBank/DDBJ whole genome shotgun (WGS) entry which is preliminary data.</text>
</comment>
<feature type="region of interest" description="Disordered" evidence="1">
    <location>
        <begin position="77"/>
        <end position="98"/>
    </location>
</feature>
<evidence type="ECO:0000313" key="2">
    <source>
        <dbReference type="EMBL" id="THG06961.1"/>
    </source>
</evidence>
<sequence length="242" mass="26788">MAASDKREEAQEQEKTIPVFTVLKNNTILKNIFLLDNPPSVPDPKPFNPLKNSDQVQEFEETLLVGRHPDCNITLEHPSKTCSGMGHPEKPIKSESSTVQMPDLIDTSVPDDSNTATDFIKTQSDQHILEQKTATVPIFDDLFGDSLGTGVSASEHKNDDDPFADVSFLTNDDKEHVTDIFSGMNADKPGTNEVHMAANGNGNGPELFDIFGLTFEGPQQEENHKKMFMISWLVCQSVKMPQ</sequence>
<evidence type="ECO:0000256" key="1">
    <source>
        <dbReference type="SAM" id="MobiDB-lite"/>
    </source>
</evidence>
<dbReference type="Proteomes" id="UP000306102">
    <property type="component" value="Unassembled WGS sequence"/>
</dbReference>
<dbReference type="GO" id="GO:0031965">
    <property type="term" value="C:nuclear membrane"/>
    <property type="evidence" value="ECO:0007669"/>
    <property type="project" value="TreeGrafter"/>
</dbReference>
<dbReference type="PANTHER" id="PTHR22593">
    <property type="entry name" value="TRANSMEMBRANE PROTEIN 18"/>
    <property type="match status" value="1"/>
</dbReference>
<evidence type="ECO:0000313" key="3">
    <source>
        <dbReference type="Proteomes" id="UP000306102"/>
    </source>
</evidence>
<dbReference type="EMBL" id="SDRB02010313">
    <property type="protein sequence ID" value="THG06961.1"/>
    <property type="molecule type" value="Genomic_DNA"/>
</dbReference>
<dbReference type="PANTHER" id="PTHR22593:SF8">
    <property type="entry name" value="FHA DOMAIN-CONTAINING PROTEIN PS1"/>
    <property type="match status" value="1"/>
</dbReference>
<proteinExistence type="predicted"/>
<name>A0A4S4DUK2_CAMSN</name>
<keyword evidence="3" id="KW-1185">Reference proteome</keyword>
<organism evidence="2 3">
    <name type="scientific">Camellia sinensis var. sinensis</name>
    <name type="common">China tea</name>
    <dbReference type="NCBI Taxonomy" id="542762"/>
    <lineage>
        <taxon>Eukaryota</taxon>
        <taxon>Viridiplantae</taxon>
        <taxon>Streptophyta</taxon>
        <taxon>Embryophyta</taxon>
        <taxon>Tracheophyta</taxon>
        <taxon>Spermatophyta</taxon>
        <taxon>Magnoliopsida</taxon>
        <taxon>eudicotyledons</taxon>
        <taxon>Gunneridae</taxon>
        <taxon>Pentapetalae</taxon>
        <taxon>asterids</taxon>
        <taxon>Ericales</taxon>
        <taxon>Theaceae</taxon>
        <taxon>Camellia</taxon>
    </lineage>
</organism>